<name>A0A9W5ISL5_NEISU</name>
<dbReference type="Pfam" id="PF14014">
    <property type="entry name" value="DUF4230"/>
    <property type="match status" value="1"/>
</dbReference>
<reference evidence="1 2" key="1">
    <citation type="submission" date="2010-01" db="EMBL/GenBank/DDBJ databases">
        <authorList>
            <person name="Weinstock G."/>
            <person name="Sodergren E."/>
            <person name="Clifton S."/>
            <person name="Fulton L."/>
            <person name="Fulton B."/>
            <person name="Courtney L."/>
            <person name="Fronick C."/>
            <person name="Harrison M."/>
            <person name="Strong C."/>
            <person name="Farmer C."/>
            <person name="Delahaunty K."/>
            <person name="Markovic C."/>
            <person name="Hall O."/>
            <person name="Minx P."/>
            <person name="Tomlinson C."/>
            <person name="Mitreva M."/>
            <person name="Nelson J."/>
            <person name="Hou S."/>
            <person name="Wollam A."/>
            <person name="Pepin K.H."/>
            <person name="Johnson M."/>
            <person name="Bhonagiri V."/>
            <person name="Nash W.E."/>
            <person name="Warren W."/>
            <person name="Chinwalla A."/>
            <person name="Mardis E.R."/>
            <person name="Wilson R.K."/>
        </authorList>
    </citation>
    <scope>NUCLEOTIDE SEQUENCE [LARGE SCALE GENOMIC DNA]</scope>
    <source>
        <strain evidence="1 2">NJ9703</strain>
    </source>
</reference>
<evidence type="ECO:0000313" key="2">
    <source>
        <dbReference type="Proteomes" id="UP000004621"/>
    </source>
</evidence>
<proteinExistence type="predicted"/>
<dbReference type="RefSeq" id="WP_004519505.1">
    <property type="nucleotide sequence ID" value="NZ_ACEO02000002.1"/>
</dbReference>
<dbReference type="InterPro" id="IPR025324">
    <property type="entry name" value="DUF4230"/>
</dbReference>
<protein>
    <recommendedName>
        <fullName evidence="3">DUF4230 domain-containing protein</fullName>
    </recommendedName>
</protein>
<dbReference type="Proteomes" id="UP000004621">
    <property type="component" value="Unassembled WGS sequence"/>
</dbReference>
<dbReference type="AlphaFoldDB" id="A0A9W5ISL5"/>
<accession>A0A9W5ISL5</accession>
<comment type="caution">
    <text evidence="1">The sequence shown here is derived from an EMBL/GenBank/DDBJ whole genome shotgun (WGS) entry which is preliminary data.</text>
</comment>
<evidence type="ECO:0000313" key="1">
    <source>
        <dbReference type="EMBL" id="EFC52980.1"/>
    </source>
</evidence>
<dbReference type="EMBL" id="ACEO02000002">
    <property type="protein sequence ID" value="EFC52980.1"/>
    <property type="molecule type" value="Genomic_DNA"/>
</dbReference>
<organism evidence="1 2">
    <name type="scientific">Neisseria subflava NJ9703</name>
    <dbReference type="NCBI Taxonomy" id="546268"/>
    <lineage>
        <taxon>Bacteria</taxon>
        <taxon>Pseudomonadati</taxon>
        <taxon>Pseudomonadota</taxon>
        <taxon>Betaproteobacteria</taxon>
        <taxon>Neisseriales</taxon>
        <taxon>Neisseriaceae</taxon>
        <taxon>Neisseria</taxon>
    </lineage>
</organism>
<gene>
    <name evidence="1" type="ORF">NEISUBOT_03818</name>
</gene>
<sequence length="203" mass="22763">MFEMKMFGRGLVVLVLCALMAAGGWFYALHGENEEHQVLSREGVLMQIKQMNRLESTAFYIDTIIRTEKKGDWRRLWQDSQSGIFIVRGKVLAGLDLDKLGADNVNIVDDKVLISLPAVEILSVDLENIEVYDIQTGSFNLLPMDKSVFKTVQEEAKRQVLQSACKAEILEHANRQAQTQLENLFALTQTKVSVYPAAVGKCG</sequence>
<evidence type="ECO:0008006" key="3">
    <source>
        <dbReference type="Google" id="ProtNLM"/>
    </source>
</evidence>